<comment type="caution">
    <text evidence="6">The sequence shown here is derived from an EMBL/GenBank/DDBJ whole genome shotgun (WGS) entry which is preliminary data.</text>
</comment>
<dbReference type="PROSITE" id="PS50293">
    <property type="entry name" value="TPR_REGION"/>
    <property type="match status" value="2"/>
</dbReference>
<sequence length="2263" mass="255541">MSGRDLFSKVPIGRNRLRHATNRQVELSLQSELQDVAEKSLTEIASRKELRKNAPLTDDQKLCIQMRPELKLEKKRADRKNEPVFHEDLKPREISKDQMVLLPHVPPMNPPDKGAQVVMQSRARKYPYAKGEIVTIKEMKRPKVTSVGVVPIRSSFDIDKMKIVIQGQCKNVEPSVDEIEMASLAQENVIPPLVLDDITGADSLQKEGTMPSTREVVPQKAKKPAILSSVGTIGSVPMVQRAKPPPKPAVIQYHGRAPIVRADVYSSKSGRSLQSSLLTDDLQLPDETVYSKYDEAIAMMDADVDTAVAWATVSRVSSTPSPAPGIKSVKQLLEEAKKISAPTSQPLYQAHLKPPSAKSTRSTKIAASSTRDSPADGRKSGRRRDGRDQRKSLVKSPGSKSGGKEVDAGAGGDQTPKERSVDEIVATLKQQAASGVMTEADRKIQEIMERVMSRTTLPDADDSVSTGSPNFPPAPAGSFIDTNSSYSRSASETGSDFHASGSEDMRSSPNSPSAEDHMFGVISPSDGLEEFQRDVNIPTLIVEEDEPLDDDAYSALTLTGRTADTLAAATDIVSDQKEEMDGELRQEEDMDVGMEDHLNIQQAWQDLLAPPDATYEELVSVIGEPLDFHTRGIPGPVTGERPTVNSSSVSFLSTWAPTGLTLAEKGVTKKPKAPEEPTRSIHHFCKMTDAFQLPQEFRNVARKYHTPDIYRGVFPDQQYRFDGEELQRVEEEMGDKAGSSSREADRVGAAAQRIVDEANRNLPAANSLEAWKAKAEKALSHAGVEVTGTHINPAVDESRVYWAPAPPKMEVAPAKVRQLLFPKYQSGEVDEFGRLVLKAPVEPESESEEEEEEESPEEIENRELVQRILGRRHQSCEDLTKLMKMEIKREELIRDRVLDVRTYRPWVTPPPTPIEEPDPKQTKAQTRGVSNRSPSRAQPAQPPPTPPSEHGEGDGPGKGKILGPYDDSLFSPVYFPAPRRTESLPRLLADLDDTLMVPLDFNAAMEEIREQRQLIEKAKRQRRMQDAEEELATMEETNTCRRETIHEPPPNVDILRIYRTPKKEDELTPAEKALLAGRSYVVLTKKKKKRVKHPLDMARLESIEKFLSMPPHRLTRTNSLPKLKRTVERELRVPQKVRHRKGSLPGILDFDLYKTFKRKPKESDEREWVRDVWNKWFDEVYPPPPPDSEDDFEDDASQTDAHTAISSDVYSRDHRKSKGSVPDILSEEIDMIEPFADAEENAEIITILREEVDKLTNLIDSMTPPMAFDLARRGALYRKLGMLHKAGEDLSRAIKMEPMLLDAYWHRHLLYVLQDKKQQALDDLNYIMKHNKTHAGAYRSMAEIYRKQDDLTMAVLNYSQAIKMNPTDHDAYFQRAQLYEQRGEKLLALEDYSNCMKLMPTRTDAIMKHGMHYFLNENWVSAINDFTELLRVDPLNAEGRLFRGRAHAKMSQWSAASEDLSSAIHLDPRKWEAFYHRACVLRKAHPKRALQDYSVSLLINDSEDNIMSYLHRGILYNAQGRPEDAIPDFEAVLKLNKDIACAHVNLGLIFMTKYMNHHRAIKKFTSAIKVDPTYVRAYVCRGEAYHKIHETKLALKDFTRAIHLRPDVHHYYMFRGQLVLELGNLELAAFCVRHASEIGGQGTSNAFGDRPTQQAAVQSFLKNYDKAIDALVRATRVKPVMPLFMLLGKTEMKAKQFKEAAASFEKALDLMRPWKPRDPWPAEAAEACFLSGMCHMEMRSYLPALNSFNSAISQDNNYAEAYYQRGLARMKLKQSKGVQDFNRALAINPKIFQAYLSRACYYGLKGVYTKAILNCNEAIKLQPNSLRAYLYRGALKYHIKAFDLAIRDLTKAATIDNACPLPYFNRAVCYQENKQYAKALTDYGIVLLLGEQLSLKVLINRGLLYFEQSDFINALYDFQNASKLSPGNHRIHHTLGLCFHKLGRLQEAVATFTQCLQIKPFFLDGLIARGNVYMDYSSETGTMHARRDYERALRLDPVCLAARVNLAYTLQVCGKLMQAWRNFTIAVSIRGTFKPALEGRAIVNLQMSNTFAAFQDISSSIHIAPTAELLTNRGVINQFMNDRVNAMRDYQQAIVLDPRYSLAYFNAANIYFHTRHFKQALAYFDKAIENNPKDESALLNRAITKVLLRDSKSALEDFKAAITLSPHSAHIYFNRANLYTAMGHYDKAEKDYTKALTLQPDDPLTLKRRADVRGKLGRQEDAIQDYRRAVDIQTRPHRVVEPHPPSDPPPASQRQMRLQTVRE</sequence>
<feature type="compositionally biased region" description="Basic and acidic residues" evidence="5">
    <location>
        <begin position="373"/>
        <end position="391"/>
    </location>
</feature>
<feature type="region of interest" description="Disordered" evidence="5">
    <location>
        <begin position="1184"/>
        <end position="1217"/>
    </location>
</feature>
<dbReference type="SUPFAM" id="SSF48452">
    <property type="entry name" value="TPR-like"/>
    <property type="match status" value="5"/>
</dbReference>
<keyword evidence="2 3" id="KW-0802">TPR repeat</keyword>
<feature type="compositionally biased region" description="Acidic residues" evidence="5">
    <location>
        <begin position="1187"/>
        <end position="1197"/>
    </location>
</feature>
<proteinExistence type="predicted"/>
<feature type="repeat" description="TPR" evidence="3">
    <location>
        <begin position="1506"/>
        <end position="1539"/>
    </location>
</feature>
<feature type="compositionally biased region" description="Polar residues" evidence="5">
    <location>
        <begin position="1198"/>
        <end position="1209"/>
    </location>
</feature>
<dbReference type="InterPro" id="IPR050498">
    <property type="entry name" value="Ycf3"/>
</dbReference>
<dbReference type="PANTHER" id="PTHR44858:SF1">
    <property type="entry name" value="UDP-N-ACETYLGLUCOSAMINE--PEPTIDE N-ACETYLGLUCOSAMINYLTRANSFERASE SPINDLY-RELATED"/>
    <property type="match status" value="1"/>
</dbReference>
<evidence type="ECO:0000313" key="6">
    <source>
        <dbReference type="EMBL" id="KAK7097845.1"/>
    </source>
</evidence>
<feature type="repeat" description="TPR" evidence="3">
    <location>
        <begin position="1437"/>
        <end position="1470"/>
    </location>
</feature>
<feature type="repeat" description="TPR" evidence="3">
    <location>
        <begin position="2101"/>
        <end position="2134"/>
    </location>
</feature>
<organism evidence="6 7">
    <name type="scientific">Littorina saxatilis</name>
    <dbReference type="NCBI Taxonomy" id="31220"/>
    <lineage>
        <taxon>Eukaryota</taxon>
        <taxon>Metazoa</taxon>
        <taxon>Spiralia</taxon>
        <taxon>Lophotrochozoa</taxon>
        <taxon>Mollusca</taxon>
        <taxon>Gastropoda</taxon>
        <taxon>Caenogastropoda</taxon>
        <taxon>Littorinimorpha</taxon>
        <taxon>Littorinoidea</taxon>
        <taxon>Littorinidae</taxon>
        <taxon>Littorina</taxon>
    </lineage>
</organism>
<feature type="compositionally biased region" description="Polar residues" evidence="5">
    <location>
        <begin position="2252"/>
        <end position="2263"/>
    </location>
</feature>
<keyword evidence="7" id="KW-1185">Reference proteome</keyword>
<feature type="compositionally biased region" description="Polar residues" evidence="5">
    <location>
        <begin position="922"/>
        <end position="931"/>
    </location>
</feature>
<dbReference type="Gene3D" id="1.25.40.10">
    <property type="entry name" value="Tetratricopeptide repeat domain"/>
    <property type="match status" value="8"/>
</dbReference>
<evidence type="ECO:0000256" key="4">
    <source>
        <dbReference type="SAM" id="Coils"/>
    </source>
</evidence>
<evidence type="ECO:0000256" key="3">
    <source>
        <dbReference type="PROSITE-ProRule" id="PRU00339"/>
    </source>
</evidence>
<name>A0AAN9B262_9CAEN</name>
<feature type="repeat" description="TPR" evidence="3">
    <location>
        <begin position="1403"/>
        <end position="1436"/>
    </location>
</feature>
<feature type="repeat" description="TPR" evidence="3">
    <location>
        <begin position="1929"/>
        <end position="1962"/>
    </location>
</feature>
<feature type="repeat" description="TPR" evidence="3">
    <location>
        <begin position="2169"/>
        <end position="2202"/>
    </location>
</feature>
<dbReference type="Pfam" id="PF13181">
    <property type="entry name" value="TPR_8"/>
    <property type="match status" value="1"/>
</dbReference>
<protein>
    <recommendedName>
        <fullName evidence="8">Tetratricopeptide repeat protein 6</fullName>
    </recommendedName>
</protein>
<feature type="coiled-coil region" evidence="4">
    <location>
        <begin position="1001"/>
        <end position="1044"/>
    </location>
</feature>
<evidence type="ECO:0000256" key="5">
    <source>
        <dbReference type="SAM" id="MobiDB-lite"/>
    </source>
</evidence>
<feature type="repeat" description="TPR" evidence="3">
    <location>
        <begin position="1335"/>
        <end position="1368"/>
    </location>
</feature>
<dbReference type="SMART" id="SM00671">
    <property type="entry name" value="SEL1"/>
    <property type="match status" value="2"/>
</dbReference>
<dbReference type="SMART" id="SM00028">
    <property type="entry name" value="TPR"/>
    <property type="match status" value="22"/>
</dbReference>
<evidence type="ECO:0000313" key="7">
    <source>
        <dbReference type="Proteomes" id="UP001374579"/>
    </source>
</evidence>
<keyword evidence="1" id="KW-0677">Repeat</keyword>
<feature type="region of interest" description="Disordered" evidence="5">
    <location>
        <begin position="904"/>
        <end position="965"/>
    </location>
</feature>
<evidence type="ECO:0000256" key="1">
    <source>
        <dbReference type="ARBA" id="ARBA00022737"/>
    </source>
</evidence>
<dbReference type="InterPro" id="IPR006597">
    <property type="entry name" value="Sel1-like"/>
</dbReference>
<feature type="region of interest" description="Disordered" evidence="5">
    <location>
        <begin position="840"/>
        <end position="861"/>
    </location>
</feature>
<feature type="repeat" description="TPR" evidence="3">
    <location>
        <begin position="1895"/>
        <end position="1928"/>
    </location>
</feature>
<dbReference type="InterPro" id="IPR019734">
    <property type="entry name" value="TPR_rpt"/>
</dbReference>
<feature type="repeat" description="TPR" evidence="3">
    <location>
        <begin position="1369"/>
        <end position="1402"/>
    </location>
</feature>
<reference evidence="6 7" key="1">
    <citation type="submission" date="2024-02" db="EMBL/GenBank/DDBJ databases">
        <title>Chromosome-scale genome assembly of the rough periwinkle Littorina saxatilis.</title>
        <authorList>
            <person name="De Jode A."/>
            <person name="Faria R."/>
            <person name="Formenti G."/>
            <person name="Sims Y."/>
            <person name="Smith T.P."/>
            <person name="Tracey A."/>
            <person name="Wood J.M.D."/>
            <person name="Zagrodzka Z.B."/>
            <person name="Johannesson K."/>
            <person name="Butlin R.K."/>
            <person name="Leder E.H."/>
        </authorList>
    </citation>
    <scope>NUCLEOTIDE SEQUENCE [LARGE SCALE GENOMIC DNA]</scope>
    <source>
        <strain evidence="6">Snail1</strain>
        <tissue evidence="6">Muscle</tissue>
    </source>
</reference>
<feature type="region of interest" description="Disordered" evidence="5">
    <location>
        <begin position="2225"/>
        <end position="2263"/>
    </location>
</feature>
<feature type="compositionally biased region" description="Pro residues" evidence="5">
    <location>
        <begin position="2242"/>
        <end position="2251"/>
    </location>
</feature>
<evidence type="ECO:0008006" key="8">
    <source>
        <dbReference type="Google" id="ProtNLM"/>
    </source>
</evidence>
<dbReference type="InterPro" id="IPR011990">
    <property type="entry name" value="TPR-like_helical_dom_sf"/>
</dbReference>
<feature type="repeat" description="TPR" evidence="3">
    <location>
        <begin position="1575"/>
        <end position="1608"/>
    </location>
</feature>
<dbReference type="PANTHER" id="PTHR44858">
    <property type="entry name" value="TETRATRICOPEPTIDE REPEAT PROTEIN 6"/>
    <property type="match status" value="1"/>
</dbReference>
<keyword evidence="4" id="KW-0175">Coiled coil</keyword>
<dbReference type="Pfam" id="PF13414">
    <property type="entry name" value="TPR_11"/>
    <property type="match status" value="1"/>
</dbReference>
<gene>
    <name evidence="6" type="ORF">V1264_004765</name>
</gene>
<feature type="repeat" description="TPR" evidence="3">
    <location>
        <begin position="1267"/>
        <end position="1300"/>
    </location>
</feature>
<evidence type="ECO:0000256" key="2">
    <source>
        <dbReference type="ARBA" id="ARBA00022803"/>
    </source>
</evidence>
<feature type="region of interest" description="Disordered" evidence="5">
    <location>
        <begin position="344"/>
        <end position="420"/>
    </location>
</feature>
<dbReference type="EMBL" id="JBAMIC010000013">
    <property type="protein sequence ID" value="KAK7097845.1"/>
    <property type="molecule type" value="Genomic_DNA"/>
</dbReference>
<dbReference type="InterPro" id="IPR013105">
    <property type="entry name" value="TPR_2"/>
</dbReference>
<feature type="compositionally biased region" description="Acidic residues" evidence="5">
    <location>
        <begin position="843"/>
        <end position="858"/>
    </location>
</feature>
<feature type="region of interest" description="Disordered" evidence="5">
    <location>
        <begin position="456"/>
        <end position="516"/>
    </location>
</feature>
<feature type="compositionally biased region" description="Polar residues" evidence="5">
    <location>
        <begin position="480"/>
        <end position="494"/>
    </location>
</feature>
<dbReference type="PROSITE" id="PS50005">
    <property type="entry name" value="TPR"/>
    <property type="match status" value="12"/>
</dbReference>
<dbReference type="Proteomes" id="UP001374579">
    <property type="component" value="Unassembled WGS sequence"/>
</dbReference>
<accession>A0AAN9B262</accession>
<feature type="repeat" description="TPR" evidence="3">
    <location>
        <begin position="2067"/>
        <end position="2100"/>
    </location>
</feature>
<feature type="compositionally biased region" description="Polar residues" evidence="5">
    <location>
        <begin position="357"/>
        <end position="372"/>
    </location>
</feature>
<dbReference type="Pfam" id="PF00515">
    <property type="entry name" value="TPR_1"/>
    <property type="match status" value="1"/>
</dbReference>
<dbReference type="Pfam" id="PF07719">
    <property type="entry name" value="TPR_2"/>
    <property type="match status" value="1"/>
</dbReference>